<sequence>MVKIVHAQTVLPENVLEELKKKTGEVATKDALAKAVEHYLVCPYTHEEPFEKKLEEVIRKKKQKE</sequence>
<comment type="caution">
    <text evidence="1">The sequence shown here is derived from an EMBL/GenBank/DDBJ whole genome shotgun (WGS) entry which is preliminary data.</text>
</comment>
<proteinExistence type="predicted"/>
<organism evidence="1">
    <name type="scientific">Archaeoglobus fulgidus</name>
    <dbReference type="NCBI Taxonomy" id="2234"/>
    <lineage>
        <taxon>Archaea</taxon>
        <taxon>Methanobacteriati</taxon>
        <taxon>Methanobacteriota</taxon>
        <taxon>Archaeoglobi</taxon>
        <taxon>Archaeoglobales</taxon>
        <taxon>Archaeoglobaceae</taxon>
        <taxon>Archaeoglobus</taxon>
    </lineage>
</organism>
<protein>
    <recommendedName>
        <fullName evidence="2">DUF5371 domain-containing protein</fullName>
    </recommendedName>
</protein>
<dbReference type="Pfam" id="PF17341">
    <property type="entry name" value="DUF5371"/>
    <property type="match status" value="1"/>
</dbReference>
<name>A0A7J2TJ11_ARCFL</name>
<gene>
    <name evidence="1" type="ORF">ENP88_05395</name>
</gene>
<dbReference type="EMBL" id="DSLA01000084">
    <property type="protein sequence ID" value="HEH35573.1"/>
    <property type="molecule type" value="Genomic_DNA"/>
</dbReference>
<reference evidence="1" key="1">
    <citation type="journal article" date="2020" name="mSystems">
        <title>Genome- and Community-Level Interaction Insights into Carbon Utilization and Element Cycling Functions of Hydrothermarchaeota in Hydrothermal Sediment.</title>
        <authorList>
            <person name="Zhou Z."/>
            <person name="Liu Y."/>
            <person name="Xu W."/>
            <person name="Pan J."/>
            <person name="Luo Z.H."/>
            <person name="Li M."/>
        </authorList>
    </citation>
    <scope>NUCLEOTIDE SEQUENCE [LARGE SCALE GENOMIC DNA]</scope>
    <source>
        <strain evidence="1">SpSt-26</strain>
    </source>
</reference>
<dbReference type="AlphaFoldDB" id="A0A7J2TJ11"/>
<accession>A0A7J2TJ11</accession>
<dbReference type="InterPro" id="IPR020073">
    <property type="entry name" value="Uncharacterised_AF1718"/>
</dbReference>
<evidence type="ECO:0000313" key="1">
    <source>
        <dbReference type="EMBL" id="HEH35573.1"/>
    </source>
</evidence>
<evidence type="ECO:0008006" key="2">
    <source>
        <dbReference type="Google" id="ProtNLM"/>
    </source>
</evidence>